<keyword evidence="3" id="KW-1185">Reference proteome</keyword>
<dbReference type="RefSeq" id="WP_002464204.1">
    <property type="nucleotide sequence ID" value="NZ_AEUN01000432.1"/>
</dbReference>
<feature type="domain" description="Methyltransferase small" evidence="1">
    <location>
        <begin position="30"/>
        <end position="170"/>
    </location>
</feature>
<organism evidence="2 3">
    <name type="scientific">Staphylococcus simiae CCM 7213 = CCUG 51256</name>
    <dbReference type="NCBI Taxonomy" id="911238"/>
    <lineage>
        <taxon>Bacteria</taxon>
        <taxon>Bacillati</taxon>
        <taxon>Bacillota</taxon>
        <taxon>Bacilli</taxon>
        <taxon>Bacillales</taxon>
        <taxon>Staphylococcaceae</taxon>
        <taxon>Staphylococcus</taxon>
    </lineage>
</organism>
<comment type="caution">
    <text evidence="2">The sequence shown here is derived from an EMBL/GenBank/DDBJ whole genome shotgun (WGS) entry which is preliminary data.</text>
</comment>
<dbReference type="PANTHER" id="PTHR47739:SF1">
    <property type="entry name" value="TRNA1(VAL) (ADENINE(37)-N6)-METHYLTRANSFERASE"/>
    <property type="match status" value="1"/>
</dbReference>
<dbReference type="PANTHER" id="PTHR47739">
    <property type="entry name" value="TRNA1(VAL) (ADENINE(37)-N6)-METHYLTRANSFERASE"/>
    <property type="match status" value="1"/>
</dbReference>
<dbReference type="PATRIC" id="fig|911238.3.peg.1291"/>
<proteinExistence type="predicted"/>
<dbReference type="SUPFAM" id="SSF53335">
    <property type="entry name" value="S-adenosyl-L-methionine-dependent methyltransferases"/>
    <property type="match status" value="1"/>
</dbReference>
<evidence type="ECO:0000313" key="2">
    <source>
        <dbReference type="EMBL" id="EHJ07792.1"/>
    </source>
</evidence>
<reference evidence="2 3" key="1">
    <citation type="journal article" date="2012" name="BMC Genomics">
        <title>Comparative genomic analysis of the genus Staphylococcus including Staphylococcus aureus and its newly described sister species Staphylococcus simiae.</title>
        <authorList>
            <person name="Suzuki H."/>
            <person name="Lefebure T."/>
            <person name="Pavinski Bitar P."/>
            <person name="Stanhope M.J."/>
        </authorList>
    </citation>
    <scope>NUCLEOTIDE SEQUENCE [LARGE SCALE GENOMIC DNA]</scope>
    <source>
        <strain evidence="2 3">CCM 7213</strain>
    </source>
</reference>
<dbReference type="AlphaFoldDB" id="G5JJ50"/>
<dbReference type="Gene3D" id="3.40.50.150">
    <property type="entry name" value="Vaccinia Virus protein VP39"/>
    <property type="match status" value="1"/>
</dbReference>
<evidence type="ECO:0000259" key="1">
    <source>
        <dbReference type="Pfam" id="PF05175"/>
    </source>
</evidence>
<evidence type="ECO:0000313" key="3">
    <source>
        <dbReference type="Proteomes" id="UP000005413"/>
    </source>
</evidence>
<name>G5JJ50_9STAP</name>
<dbReference type="InterPro" id="IPR050210">
    <property type="entry name" value="tRNA_Adenine-N(6)_MTase"/>
</dbReference>
<sequence>MLNENERYDQLIKEQFKIIQNDDVFSFSTDALLLGHFTYPKAKDKVIDLCAGNGIIQLLLFAKKKISIEGIEIQSQLVDMARRSFQVNNVDQFLTMHHMDINKVYQHFKPSQYSLVTCNPPYFKENQLHQHQKEAHKIARHEILCTLEDCVLAARHLLKEGGKLIMVHRADRLMDVLSEMRHANIEPKKINFIYSKIGKSAQTIVVEGRKGGNQGLIIAPPFYIYNEDGTYSNEMKEIYYG</sequence>
<dbReference type="GO" id="GO:0008168">
    <property type="term" value="F:methyltransferase activity"/>
    <property type="evidence" value="ECO:0007669"/>
    <property type="project" value="InterPro"/>
</dbReference>
<dbReference type="InterPro" id="IPR029063">
    <property type="entry name" value="SAM-dependent_MTases_sf"/>
</dbReference>
<accession>G5JJ50</accession>
<dbReference type="InterPro" id="IPR007848">
    <property type="entry name" value="Small_mtfrase_dom"/>
</dbReference>
<dbReference type="EMBL" id="AEUN01000432">
    <property type="protein sequence ID" value="EHJ07792.1"/>
    <property type="molecule type" value="Genomic_DNA"/>
</dbReference>
<gene>
    <name evidence="2" type="ORF">SS7213T_07493</name>
</gene>
<dbReference type="Proteomes" id="UP000005413">
    <property type="component" value="Unassembled WGS sequence"/>
</dbReference>
<dbReference type="CDD" id="cd02440">
    <property type="entry name" value="AdoMet_MTases"/>
    <property type="match status" value="1"/>
</dbReference>
<dbReference type="Pfam" id="PF05175">
    <property type="entry name" value="MTS"/>
    <property type="match status" value="1"/>
</dbReference>
<protein>
    <recommendedName>
        <fullName evidence="1">Methyltransferase small domain-containing protein</fullName>
    </recommendedName>
</protein>
<dbReference type="OrthoDB" id="9777257at2"/>